<organism evidence="2 3">
    <name type="scientific">Candidatus Scybalocola faecigallinarum</name>
    <dbReference type="NCBI Taxonomy" id="2840941"/>
    <lineage>
        <taxon>Bacteria</taxon>
        <taxon>Bacillati</taxon>
        <taxon>Bacillota</taxon>
        <taxon>Clostridia</taxon>
        <taxon>Lachnospirales</taxon>
        <taxon>Lachnospiraceae</taxon>
        <taxon>Lachnospiraceae incertae sedis</taxon>
        <taxon>Candidatus Scybalocola (ex Gilroy et al. 2021)</taxon>
    </lineage>
</organism>
<dbReference type="AlphaFoldDB" id="A0A9D1F3I0"/>
<dbReference type="InterPro" id="IPR036457">
    <property type="entry name" value="PPM-type-like_dom_sf"/>
</dbReference>
<dbReference type="Pfam" id="PF07228">
    <property type="entry name" value="SpoIIE"/>
    <property type="match status" value="1"/>
</dbReference>
<dbReference type="Gene3D" id="3.60.40.10">
    <property type="entry name" value="PPM-type phosphatase domain"/>
    <property type="match status" value="1"/>
</dbReference>
<proteinExistence type="predicted"/>
<dbReference type="SUPFAM" id="SSF81606">
    <property type="entry name" value="PP2C-like"/>
    <property type="match status" value="1"/>
</dbReference>
<feature type="domain" description="PPM-type phosphatase" evidence="1">
    <location>
        <begin position="4"/>
        <end position="218"/>
    </location>
</feature>
<protein>
    <submittedName>
        <fullName evidence="2">SpoIIE family protein phosphatase</fullName>
    </submittedName>
</protein>
<dbReference type="EMBL" id="DVIT01000013">
    <property type="protein sequence ID" value="HIS46584.1"/>
    <property type="molecule type" value="Genomic_DNA"/>
</dbReference>
<dbReference type="SMART" id="SM00331">
    <property type="entry name" value="PP2C_SIG"/>
    <property type="match status" value="1"/>
</dbReference>
<name>A0A9D1F3I0_9FIRM</name>
<comment type="caution">
    <text evidence="2">The sequence shown here is derived from an EMBL/GenBank/DDBJ whole genome shotgun (WGS) entry which is preliminary data.</text>
</comment>
<evidence type="ECO:0000259" key="1">
    <source>
        <dbReference type="SMART" id="SM00331"/>
    </source>
</evidence>
<accession>A0A9D1F3I0</accession>
<evidence type="ECO:0000313" key="2">
    <source>
        <dbReference type="EMBL" id="HIS46584.1"/>
    </source>
</evidence>
<gene>
    <name evidence="2" type="ORF">IAB46_03315</name>
</gene>
<dbReference type="Proteomes" id="UP000823927">
    <property type="component" value="Unassembled WGS sequence"/>
</dbReference>
<dbReference type="InterPro" id="IPR001932">
    <property type="entry name" value="PPM-type_phosphatase-like_dom"/>
</dbReference>
<sequence>MKVSTEMAWKSLNKYKEELCGDKVELLKLEDSDVVILADGMGSGVKANILATLTSKILRTMFAYGEPIEKAVSTIAKTLPICSVRQVAYSTFSILQVFHNGDAYLVEFDNPSCIFIRNRTLSQIPFENRQVEGKNIRECRFKVQPGDCFVLMSDGTIFAGVGEILNFGWTWDSMAEYAVKCTKKTLSASRIASMLSQACDELYMQRPGDDTTVAVAHVMEQKIVSLFTGPPKDMDDDSKIMKAFMDGDGKKVVCGGTTAKIAARYLNSRIVNNDDGTAQVPPTSSIQGLDLVTEGVLTLNQTVKLLREYAKDEVDPEIFILLDENNGAARLADMLIENCTLLKLYVGTAENSAQGNLVPEISIRKNIVEQLKAAVEALEKTVEITYY</sequence>
<evidence type="ECO:0000313" key="3">
    <source>
        <dbReference type="Proteomes" id="UP000823927"/>
    </source>
</evidence>
<reference evidence="2" key="2">
    <citation type="journal article" date="2021" name="PeerJ">
        <title>Extensive microbial diversity within the chicken gut microbiome revealed by metagenomics and culture.</title>
        <authorList>
            <person name="Gilroy R."/>
            <person name="Ravi A."/>
            <person name="Getino M."/>
            <person name="Pursley I."/>
            <person name="Horton D.L."/>
            <person name="Alikhan N.F."/>
            <person name="Baker D."/>
            <person name="Gharbi K."/>
            <person name="Hall N."/>
            <person name="Watson M."/>
            <person name="Adriaenssens E.M."/>
            <person name="Foster-Nyarko E."/>
            <person name="Jarju S."/>
            <person name="Secka A."/>
            <person name="Antonio M."/>
            <person name="Oren A."/>
            <person name="Chaudhuri R.R."/>
            <person name="La Ragione R."/>
            <person name="Hildebrand F."/>
            <person name="Pallen M.J."/>
        </authorList>
    </citation>
    <scope>NUCLEOTIDE SEQUENCE</scope>
    <source>
        <strain evidence="2">CHK178-757</strain>
    </source>
</reference>
<reference evidence="2" key="1">
    <citation type="submission" date="2020-10" db="EMBL/GenBank/DDBJ databases">
        <authorList>
            <person name="Gilroy R."/>
        </authorList>
    </citation>
    <scope>NUCLEOTIDE SEQUENCE</scope>
    <source>
        <strain evidence="2">CHK178-757</strain>
    </source>
</reference>